<gene>
    <name evidence="1" type="ORF">ARTV_1191</name>
</gene>
<name>A0A3B0LXN9_9GAMM</name>
<sequence>MKLIKTCEQETKQVNYFDVELVVNSYINYLATNQDGFIYGYIFKLVIDNKYNTWLPTQEYTPHSIAIITLYSKNWQDTLVNV</sequence>
<reference evidence="1" key="1">
    <citation type="submission" date="2018-04" db="EMBL/GenBank/DDBJ databases">
        <authorList>
            <person name="Go L.Y."/>
            <person name="Mitchell J.A."/>
        </authorList>
    </citation>
    <scope>NUCLEOTIDE SEQUENCE</scope>
    <source>
        <strain evidence="1">ARTV</strain>
    </source>
</reference>
<protein>
    <submittedName>
        <fullName evidence="1">Uncharacterized protein</fullName>
    </submittedName>
</protein>
<evidence type="ECO:0000313" key="1">
    <source>
        <dbReference type="EMBL" id="SSW95335.1"/>
    </source>
</evidence>
<dbReference type="EMBL" id="UFQR01000004">
    <property type="protein sequence ID" value="SSW95335.1"/>
    <property type="molecule type" value="Genomic_DNA"/>
</dbReference>
<accession>A0A3B0LXN9</accession>
<organism evidence="1">
    <name type="scientific">Arsenophonus endosymbiont of Trialeurodes vaporariorum</name>
    <dbReference type="NCBI Taxonomy" id="235567"/>
    <lineage>
        <taxon>Bacteria</taxon>
        <taxon>Pseudomonadati</taxon>
        <taxon>Pseudomonadota</taxon>
        <taxon>Gammaproteobacteria</taxon>
        <taxon>Enterobacterales</taxon>
        <taxon>Morganellaceae</taxon>
        <taxon>Arsenophonus</taxon>
    </lineage>
</organism>
<dbReference type="AlphaFoldDB" id="A0A3B0LXN9"/>
<proteinExistence type="predicted"/>